<evidence type="ECO:0000256" key="15">
    <source>
        <dbReference type="ARBA" id="ARBA00031387"/>
    </source>
</evidence>
<keyword evidence="9" id="KW-0809">Transit peptide</keyword>
<keyword evidence="13 18" id="KW-0472">Membrane</keyword>
<comment type="subunit">
    <text evidence="16">Complex I is composed of 45 different subunits. Interacts with BCAP31.</text>
</comment>
<evidence type="ECO:0000313" key="20">
    <source>
        <dbReference type="Proteomes" id="UP000028545"/>
    </source>
</evidence>
<dbReference type="PANTHER" id="PTHR40637">
    <property type="entry name" value="ESSS SUBUNIT OF NADH:UBIQUINONE OXIDOREDUCTASE (COMPLEX I) PROTEIN"/>
    <property type="match status" value="1"/>
</dbReference>
<keyword evidence="20" id="KW-1185">Reference proteome</keyword>
<evidence type="ECO:0000256" key="17">
    <source>
        <dbReference type="SAM" id="MobiDB-lite"/>
    </source>
</evidence>
<sequence>MVLFRANTAIRAARNVRSRTLAATPSTVALRPFTASSRRLGGDAHHHESPYEPPTGYLFGVKPGEKYQKEGWENLMFYVFVPSCLLLVVALAFKPDTSLDTWALEEARRRLEAEGILEDPSPEHVLPVDEYTSTREGKHPPV</sequence>
<organism evidence="19 20">
    <name type="scientific">Pseudallescheria apiosperma</name>
    <name type="common">Scedosporium apiospermum</name>
    <dbReference type="NCBI Taxonomy" id="563466"/>
    <lineage>
        <taxon>Eukaryota</taxon>
        <taxon>Fungi</taxon>
        <taxon>Dikarya</taxon>
        <taxon>Ascomycota</taxon>
        <taxon>Pezizomycotina</taxon>
        <taxon>Sordariomycetes</taxon>
        <taxon>Hypocreomycetidae</taxon>
        <taxon>Microascales</taxon>
        <taxon>Microascaceae</taxon>
        <taxon>Scedosporium</taxon>
    </lineage>
</organism>
<proteinExistence type="inferred from homology"/>
<evidence type="ECO:0000256" key="12">
    <source>
        <dbReference type="ARBA" id="ARBA00023128"/>
    </source>
</evidence>
<evidence type="ECO:0000256" key="4">
    <source>
        <dbReference type="ARBA" id="ARBA00018632"/>
    </source>
</evidence>
<evidence type="ECO:0000256" key="7">
    <source>
        <dbReference type="ARBA" id="ARBA00022692"/>
    </source>
</evidence>
<evidence type="ECO:0000256" key="1">
    <source>
        <dbReference type="ARBA" id="ARBA00003195"/>
    </source>
</evidence>
<keyword evidence="6" id="KW-0679">Respiratory chain</keyword>
<dbReference type="KEGG" id="sapo:SAPIO_CDS0808"/>
<evidence type="ECO:0000256" key="5">
    <source>
        <dbReference type="ARBA" id="ARBA00022448"/>
    </source>
</evidence>
<keyword evidence="12" id="KW-0496">Mitochondrion</keyword>
<evidence type="ECO:0000256" key="18">
    <source>
        <dbReference type="SAM" id="Phobius"/>
    </source>
</evidence>
<accession>A0A084GGL3</accession>
<dbReference type="Pfam" id="PF10183">
    <property type="entry name" value="ESSS"/>
    <property type="match status" value="1"/>
</dbReference>
<protein>
    <recommendedName>
        <fullName evidence="4">NADH dehydrogenase [ubiquinone] 1 beta subcomplex subunit 11, mitochondrial</fullName>
    </recommendedName>
    <alternativeName>
        <fullName evidence="15">Complex I-ESSS</fullName>
    </alternativeName>
    <alternativeName>
        <fullName evidence="14">NADH-ubiquinone oxidoreductase ESSS subunit</fullName>
    </alternativeName>
</protein>
<evidence type="ECO:0000256" key="10">
    <source>
        <dbReference type="ARBA" id="ARBA00022982"/>
    </source>
</evidence>
<evidence type="ECO:0000313" key="19">
    <source>
        <dbReference type="EMBL" id="KEZ46475.1"/>
    </source>
</evidence>
<evidence type="ECO:0000256" key="3">
    <source>
        <dbReference type="ARBA" id="ARBA00008915"/>
    </source>
</evidence>
<evidence type="ECO:0000256" key="8">
    <source>
        <dbReference type="ARBA" id="ARBA00022792"/>
    </source>
</evidence>
<keyword evidence="11 18" id="KW-1133">Transmembrane helix</keyword>
<dbReference type="HOGENOM" id="CLU_138649_0_0_1"/>
<dbReference type="PANTHER" id="PTHR40637:SF1">
    <property type="entry name" value="ESSS SUBUNIT OF NADH:UBIQUINONE OXIDOREDUCTASE (COMPLEX I) PROTEIN"/>
    <property type="match status" value="1"/>
</dbReference>
<dbReference type="EMBL" id="JOWA01000033">
    <property type="protein sequence ID" value="KEZ46475.1"/>
    <property type="molecule type" value="Genomic_DNA"/>
</dbReference>
<dbReference type="InterPro" id="IPR019329">
    <property type="entry name" value="NADH_UbQ_OxRdtase_ESSS_su"/>
</dbReference>
<reference evidence="19 20" key="1">
    <citation type="journal article" date="2014" name="Genome Announc.">
        <title>Draft genome sequence of the pathogenic fungus Scedosporium apiospermum.</title>
        <authorList>
            <person name="Vandeputte P."/>
            <person name="Ghamrawi S."/>
            <person name="Rechenmann M."/>
            <person name="Iltis A."/>
            <person name="Giraud S."/>
            <person name="Fleury M."/>
            <person name="Thornton C."/>
            <person name="Delhaes L."/>
            <person name="Meyer W."/>
            <person name="Papon N."/>
            <person name="Bouchara J.P."/>
        </authorList>
    </citation>
    <scope>NUCLEOTIDE SEQUENCE [LARGE SCALE GENOMIC DNA]</scope>
    <source>
        <strain evidence="19 20">IHEM 14462</strain>
    </source>
</reference>
<evidence type="ECO:0000256" key="11">
    <source>
        <dbReference type="ARBA" id="ARBA00022989"/>
    </source>
</evidence>
<dbReference type="AlphaFoldDB" id="A0A084GGL3"/>
<keyword evidence="5" id="KW-0813">Transport</keyword>
<comment type="caution">
    <text evidence="19">The sequence shown here is derived from an EMBL/GenBank/DDBJ whole genome shotgun (WGS) entry which is preliminary data.</text>
</comment>
<gene>
    <name evidence="19" type="ORF">SAPIO_CDS0808</name>
</gene>
<feature type="compositionally biased region" description="Basic and acidic residues" evidence="17">
    <location>
        <begin position="132"/>
        <end position="142"/>
    </location>
</feature>
<evidence type="ECO:0000256" key="13">
    <source>
        <dbReference type="ARBA" id="ARBA00023136"/>
    </source>
</evidence>
<comment type="similarity">
    <text evidence="3">Belongs to the complex I NDUFB11 subunit family.</text>
</comment>
<dbReference type="OrthoDB" id="2147978at2759"/>
<dbReference type="Proteomes" id="UP000028545">
    <property type="component" value="Unassembled WGS sequence"/>
</dbReference>
<evidence type="ECO:0000256" key="6">
    <source>
        <dbReference type="ARBA" id="ARBA00022660"/>
    </source>
</evidence>
<name>A0A084GGL3_PSEDA</name>
<comment type="subcellular location">
    <subcellularLocation>
        <location evidence="2">Mitochondrion inner membrane</location>
        <topology evidence="2">Single-pass membrane protein</topology>
    </subcellularLocation>
</comment>
<evidence type="ECO:0000256" key="16">
    <source>
        <dbReference type="ARBA" id="ARBA00046528"/>
    </source>
</evidence>
<keyword evidence="7 18" id="KW-0812">Transmembrane</keyword>
<dbReference type="OMA" id="KPEAEGW"/>
<keyword evidence="8" id="KW-0999">Mitochondrion inner membrane</keyword>
<evidence type="ECO:0000256" key="14">
    <source>
        <dbReference type="ARBA" id="ARBA00030753"/>
    </source>
</evidence>
<dbReference type="VEuPathDB" id="FungiDB:SAPIO_CDS0808"/>
<dbReference type="GeneID" id="27718960"/>
<evidence type="ECO:0000256" key="2">
    <source>
        <dbReference type="ARBA" id="ARBA00004434"/>
    </source>
</evidence>
<feature type="region of interest" description="Disordered" evidence="17">
    <location>
        <begin position="114"/>
        <end position="142"/>
    </location>
</feature>
<dbReference type="GO" id="GO:0005743">
    <property type="term" value="C:mitochondrial inner membrane"/>
    <property type="evidence" value="ECO:0007669"/>
    <property type="project" value="UniProtKB-SubCell"/>
</dbReference>
<keyword evidence="10" id="KW-0249">Electron transport</keyword>
<comment type="function">
    <text evidence="1">Accessory subunit of the mitochondrial membrane respiratory chain NADH dehydrogenase (Complex I), that is believed not to be involved in catalysis. Complex I functions in the transfer of electrons from NADH to the respiratory chain. The immediate electron acceptor for the enzyme is believed to be ubiquinone.</text>
</comment>
<dbReference type="RefSeq" id="XP_016646274.1">
    <property type="nucleotide sequence ID" value="XM_016783508.1"/>
</dbReference>
<feature type="transmembrane region" description="Helical" evidence="18">
    <location>
        <begin position="75"/>
        <end position="93"/>
    </location>
</feature>
<evidence type="ECO:0000256" key="9">
    <source>
        <dbReference type="ARBA" id="ARBA00022946"/>
    </source>
</evidence>